<dbReference type="AlphaFoldDB" id="A0AAV2I8U5"/>
<comment type="catalytic activity">
    <reaction evidence="5">
        <text>an N-terminal L-alpha-aminoacyl-[protein] + L-arginyl-tRNA(Arg) = an N-terminal L-arginyl-L-aminoacyl-[protein] + tRNA(Arg) + H(+)</text>
        <dbReference type="Rhea" id="RHEA:10208"/>
        <dbReference type="Rhea" id="RHEA-COMP:9658"/>
        <dbReference type="Rhea" id="RHEA-COMP:9673"/>
        <dbReference type="Rhea" id="RHEA-COMP:10636"/>
        <dbReference type="Rhea" id="RHEA-COMP:10638"/>
        <dbReference type="ChEBI" id="CHEBI:15378"/>
        <dbReference type="ChEBI" id="CHEBI:78442"/>
        <dbReference type="ChEBI" id="CHEBI:78513"/>
        <dbReference type="ChEBI" id="CHEBI:78597"/>
        <dbReference type="ChEBI" id="CHEBI:83562"/>
        <dbReference type="EC" id="2.3.2.8"/>
    </reaction>
</comment>
<dbReference type="SUPFAM" id="SSF55729">
    <property type="entry name" value="Acyl-CoA N-acyltransferases (Nat)"/>
    <property type="match status" value="1"/>
</dbReference>
<dbReference type="InterPro" id="IPR007472">
    <property type="entry name" value="N-end_Aminoacyl_Trfase_C"/>
</dbReference>
<evidence type="ECO:0000256" key="3">
    <source>
        <dbReference type="ARBA" id="ARBA00022786"/>
    </source>
</evidence>
<dbReference type="InterPro" id="IPR017137">
    <property type="entry name" value="Arg-tRNA-P_Trfase_1_euk"/>
</dbReference>
<reference evidence="9 10" key="1">
    <citation type="submission" date="2024-04" db="EMBL/GenBank/DDBJ databases">
        <authorList>
            <consortium name="Genoscope - CEA"/>
            <person name="William W."/>
        </authorList>
    </citation>
    <scope>NUCLEOTIDE SEQUENCE [LARGE SCALE GENOMIC DNA]</scope>
</reference>
<accession>A0AAV2I8U5</accession>
<dbReference type="InterPro" id="IPR007471">
    <property type="entry name" value="N-end_Aminoacyl_Trfase_N"/>
</dbReference>
<comment type="similarity">
    <text evidence="1 5">Belongs to the R-transferase family.</text>
</comment>
<feature type="domain" description="N-end aminoacyl transferase N-terminal" evidence="7">
    <location>
        <begin position="24"/>
        <end position="95"/>
    </location>
</feature>
<evidence type="ECO:0000313" key="9">
    <source>
        <dbReference type="EMBL" id="CAL1542689.1"/>
    </source>
</evidence>
<feature type="domain" description="N-end rule aminoacyl transferase C-terminal" evidence="8">
    <location>
        <begin position="293"/>
        <end position="429"/>
    </location>
</feature>
<comment type="caution">
    <text evidence="9">The sequence shown here is derived from an EMBL/GenBank/DDBJ whole genome shotgun (WGS) entry which is preliminary data.</text>
</comment>
<evidence type="ECO:0000256" key="1">
    <source>
        <dbReference type="ARBA" id="ARBA00009991"/>
    </source>
</evidence>
<feature type="compositionally biased region" description="Basic and acidic residues" evidence="6">
    <location>
        <begin position="221"/>
        <end position="259"/>
    </location>
</feature>
<evidence type="ECO:0000256" key="4">
    <source>
        <dbReference type="ARBA" id="ARBA00023315"/>
    </source>
</evidence>
<dbReference type="GO" id="GO:0004057">
    <property type="term" value="F:arginyl-tRNA--protein transferase activity"/>
    <property type="evidence" value="ECO:0007669"/>
    <property type="project" value="UniProtKB-EC"/>
</dbReference>
<keyword evidence="10" id="KW-1185">Reference proteome</keyword>
<dbReference type="Pfam" id="PF04376">
    <property type="entry name" value="ATE_N"/>
    <property type="match status" value="1"/>
</dbReference>
<evidence type="ECO:0000259" key="8">
    <source>
        <dbReference type="Pfam" id="PF04377"/>
    </source>
</evidence>
<evidence type="ECO:0000256" key="2">
    <source>
        <dbReference type="ARBA" id="ARBA00022679"/>
    </source>
</evidence>
<keyword evidence="4 5" id="KW-0012">Acyltransferase</keyword>
<keyword evidence="3 5" id="KW-0833">Ubl conjugation pathway</keyword>
<dbReference type="PANTHER" id="PTHR21367:SF1">
    <property type="entry name" value="ARGINYL-TRNA--PROTEIN TRANSFERASE 1"/>
    <property type="match status" value="1"/>
</dbReference>
<dbReference type="Proteomes" id="UP001497497">
    <property type="component" value="Unassembled WGS sequence"/>
</dbReference>
<keyword evidence="2 5" id="KW-0808">Transferase</keyword>
<evidence type="ECO:0000256" key="6">
    <source>
        <dbReference type="SAM" id="MobiDB-lite"/>
    </source>
</evidence>
<dbReference type="PIRSF" id="PIRSF037207">
    <property type="entry name" value="ATE1_euk"/>
    <property type="match status" value="1"/>
</dbReference>
<gene>
    <name evidence="9" type="ORF">GSLYS_00016223001</name>
</gene>
<dbReference type="GO" id="GO:0005737">
    <property type="term" value="C:cytoplasm"/>
    <property type="evidence" value="ECO:0007669"/>
    <property type="project" value="TreeGrafter"/>
</dbReference>
<name>A0AAV2I8U5_LYMST</name>
<dbReference type="EC" id="2.3.2.8" evidence="5"/>
<dbReference type="PANTHER" id="PTHR21367">
    <property type="entry name" value="ARGININE-TRNA-PROTEIN TRANSFERASE 1"/>
    <property type="match status" value="1"/>
</dbReference>
<proteinExistence type="inferred from homology"/>
<feature type="compositionally biased region" description="Low complexity" evidence="6">
    <location>
        <begin position="167"/>
        <end position="199"/>
    </location>
</feature>
<dbReference type="InterPro" id="IPR030700">
    <property type="entry name" value="N-end_Aminoacyl_Trfase"/>
</dbReference>
<sequence length="518" mass="58208">MTSEMLSLTKDPTIVEYFSEHERYKCGYCGSADTNYSHGMWAHQMTVIDYQDLIDRGWRRSGKYCYKPTMSVTCCPQYPIRCEALNFKLNKSHKKQIKKVNRYLITGIKSAQDGSVSGRKPEDGGGDEQSFGGLKGVESSLAEKANPSNIVMPGCGENKQDTEASRSDTSAASGSSSKTQSLSAKCSKSSMISQTSNTSSEKHIPKSGAGPDPRKPKCRKAKEIRAELKAKKEGQKGDHPLEQKKVKRSQEKSLEDFLSEPDRVENPAHKLELRLLRSNPPSRLFSSTLDSSHTVYYKYQLTVHRDPPSKPVISQFKRFLCDSPLRELHESDGPPEGYGSFHQQYILDGKIIAVGVIDILPSCVSSVYLYYDPEYSFLGLGVYSALRELALVRRLQKSAPDLKYYYMGFYIHSCTKMRYKGQFVPSFLACPETYKWLPIEECRAKLDASKYARLSGDEDEDKESDIDVGQVLVLNNGTILPYCFYQQTNEAGDDEAEVKEYASFVGKACSSRMLLVRQ</sequence>
<organism evidence="9 10">
    <name type="scientific">Lymnaea stagnalis</name>
    <name type="common">Great pond snail</name>
    <name type="synonym">Helix stagnalis</name>
    <dbReference type="NCBI Taxonomy" id="6523"/>
    <lineage>
        <taxon>Eukaryota</taxon>
        <taxon>Metazoa</taxon>
        <taxon>Spiralia</taxon>
        <taxon>Lophotrochozoa</taxon>
        <taxon>Mollusca</taxon>
        <taxon>Gastropoda</taxon>
        <taxon>Heterobranchia</taxon>
        <taxon>Euthyneura</taxon>
        <taxon>Panpulmonata</taxon>
        <taxon>Hygrophila</taxon>
        <taxon>Lymnaeoidea</taxon>
        <taxon>Lymnaeidae</taxon>
        <taxon>Lymnaea</taxon>
    </lineage>
</organism>
<dbReference type="EMBL" id="CAXITT010000502">
    <property type="protein sequence ID" value="CAL1542689.1"/>
    <property type="molecule type" value="Genomic_DNA"/>
</dbReference>
<dbReference type="Pfam" id="PF04377">
    <property type="entry name" value="ATE_C"/>
    <property type="match status" value="1"/>
</dbReference>
<dbReference type="InterPro" id="IPR016181">
    <property type="entry name" value="Acyl_CoA_acyltransferase"/>
</dbReference>
<protein>
    <recommendedName>
        <fullName evidence="5">Arginyl-tRNA--protein transferase 1</fullName>
        <shortName evidence="5">Arginyltransferase 1</shortName>
        <shortName evidence="5">R-transferase 1</shortName>
        <ecNumber evidence="5">2.3.2.8</ecNumber>
    </recommendedName>
    <alternativeName>
        <fullName evidence="5">Arginine-tRNA--protein transferase 1</fullName>
    </alternativeName>
</protein>
<evidence type="ECO:0000259" key="7">
    <source>
        <dbReference type="Pfam" id="PF04376"/>
    </source>
</evidence>
<comment type="function">
    <text evidence="5">Involved in the post-translational conjugation of arginine to the N-terminal aspartate or glutamate of a protein. This arginylation is required for degradation of the protein via the ubiquitin pathway.</text>
</comment>
<evidence type="ECO:0000313" key="10">
    <source>
        <dbReference type="Proteomes" id="UP001497497"/>
    </source>
</evidence>
<feature type="region of interest" description="Disordered" evidence="6">
    <location>
        <begin position="112"/>
        <end position="259"/>
    </location>
</feature>
<evidence type="ECO:0000256" key="5">
    <source>
        <dbReference type="PIRNR" id="PIRNR037207"/>
    </source>
</evidence>